<dbReference type="AlphaFoldDB" id="A0A0B6Z249"/>
<evidence type="ECO:0000313" key="1">
    <source>
        <dbReference type="EMBL" id="CEK62613.1"/>
    </source>
</evidence>
<protein>
    <submittedName>
        <fullName evidence="1">Uncharacterized protein</fullName>
    </submittedName>
</protein>
<name>A0A0B6Z249_9EUPU</name>
<reference evidence="1" key="1">
    <citation type="submission" date="2014-12" db="EMBL/GenBank/DDBJ databases">
        <title>Insight into the proteome of Arion vulgaris.</title>
        <authorList>
            <person name="Aradska J."/>
            <person name="Bulat T."/>
            <person name="Smidak R."/>
            <person name="Sarate P."/>
            <person name="Gangsoo J."/>
            <person name="Sialana F."/>
            <person name="Bilban M."/>
            <person name="Lubec G."/>
        </authorList>
    </citation>
    <scope>NUCLEOTIDE SEQUENCE</scope>
    <source>
        <tissue evidence="1">Skin</tissue>
    </source>
</reference>
<organism evidence="1">
    <name type="scientific">Arion vulgaris</name>
    <dbReference type="NCBI Taxonomy" id="1028688"/>
    <lineage>
        <taxon>Eukaryota</taxon>
        <taxon>Metazoa</taxon>
        <taxon>Spiralia</taxon>
        <taxon>Lophotrochozoa</taxon>
        <taxon>Mollusca</taxon>
        <taxon>Gastropoda</taxon>
        <taxon>Heterobranchia</taxon>
        <taxon>Euthyneura</taxon>
        <taxon>Panpulmonata</taxon>
        <taxon>Eupulmonata</taxon>
        <taxon>Stylommatophora</taxon>
        <taxon>Helicina</taxon>
        <taxon>Arionoidea</taxon>
        <taxon>Arionidae</taxon>
        <taxon>Arion</taxon>
    </lineage>
</organism>
<proteinExistence type="predicted"/>
<feature type="non-terminal residue" evidence="1">
    <location>
        <position position="67"/>
    </location>
</feature>
<sequence length="67" mass="7706">MRNYKIFLTIQAVVMTNSSLEFLTHRLAAPLLQLPCSNHQSHPESIFYVVFLFSSLSECFLMLRSSP</sequence>
<dbReference type="EMBL" id="HACG01015748">
    <property type="protein sequence ID" value="CEK62613.1"/>
    <property type="molecule type" value="Transcribed_RNA"/>
</dbReference>
<accession>A0A0B6Z249</accession>
<gene>
    <name evidence="1" type="primary">ORF45637</name>
</gene>